<dbReference type="SUPFAM" id="SSF46785">
    <property type="entry name" value="Winged helix' DNA-binding domain"/>
    <property type="match status" value="1"/>
</dbReference>
<dbReference type="Gene3D" id="1.10.10.10">
    <property type="entry name" value="Winged helix-like DNA-binding domain superfamily/Winged helix DNA-binding domain"/>
    <property type="match status" value="1"/>
</dbReference>
<dbReference type="RefSeq" id="WP_170077958.1">
    <property type="nucleotide sequence ID" value="NZ_JABAFA010000051.1"/>
</dbReference>
<dbReference type="PANTHER" id="PTHR33221">
    <property type="entry name" value="WINGED HELIX-TURN-HELIX TRANSCRIPTIONAL REGULATOR, RRF2 FAMILY"/>
    <property type="match status" value="1"/>
</dbReference>
<gene>
    <name evidence="1" type="ORF">HF878_09745</name>
</gene>
<keyword evidence="2" id="KW-1185">Reference proteome</keyword>
<reference evidence="1 2" key="1">
    <citation type="submission" date="2020-04" db="EMBL/GenBank/DDBJ databases">
        <authorList>
            <person name="Hitch T.C.A."/>
            <person name="Wylensek D."/>
            <person name="Clavel T."/>
        </authorList>
    </citation>
    <scope>NUCLEOTIDE SEQUENCE [LARGE SCALE GENOMIC DNA]</scope>
    <source>
        <strain evidence="1 2">PG-130-P53-12</strain>
    </source>
</reference>
<dbReference type="InterPro" id="IPR036390">
    <property type="entry name" value="WH_DNA-bd_sf"/>
</dbReference>
<comment type="caution">
    <text evidence="1">The sequence shown here is derived from an EMBL/GenBank/DDBJ whole genome shotgun (WGS) entry which is preliminary data.</text>
</comment>
<dbReference type="Proteomes" id="UP000543804">
    <property type="component" value="Unassembled WGS sequence"/>
</dbReference>
<dbReference type="GO" id="GO:0003700">
    <property type="term" value="F:DNA-binding transcription factor activity"/>
    <property type="evidence" value="ECO:0007669"/>
    <property type="project" value="TreeGrafter"/>
</dbReference>
<dbReference type="PROSITE" id="PS51197">
    <property type="entry name" value="HTH_RRF2_2"/>
    <property type="match status" value="1"/>
</dbReference>
<dbReference type="AlphaFoldDB" id="A0A848BFD9"/>
<evidence type="ECO:0000313" key="1">
    <source>
        <dbReference type="EMBL" id="NMD99731.1"/>
    </source>
</evidence>
<organism evidence="1 2">
    <name type="scientific">Selenomonas bovis</name>
    <dbReference type="NCBI Taxonomy" id="416586"/>
    <lineage>
        <taxon>Bacteria</taxon>
        <taxon>Bacillati</taxon>
        <taxon>Bacillota</taxon>
        <taxon>Negativicutes</taxon>
        <taxon>Selenomonadales</taxon>
        <taxon>Selenomonadaceae</taxon>
        <taxon>Selenomonas</taxon>
    </lineage>
</organism>
<dbReference type="InterPro" id="IPR036388">
    <property type="entry name" value="WH-like_DNA-bd_sf"/>
</dbReference>
<sequence length="154" mass="16846">MQISTKFTIAIHLLAAVDFFGETQQVTSEFLAGSIGSNPVIIRGIMLKLRAAGLIATKRGPGGIALARPLADITFLDVYRAVETGSRDALFHFHERPNPQCPVGRNIHRSLDGMLEGIQQRFESDLARHTVADVLQNLRACTEEVSAAHKQQAE</sequence>
<protein>
    <submittedName>
        <fullName evidence="1">Rrf2 family transcriptional regulator</fullName>
    </submittedName>
</protein>
<dbReference type="Pfam" id="PF02082">
    <property type="entry name" value="Rrf2"/>
    <property type="match status" value="1"/>
</dbReference>
<proteinExistence type="predicted"/>
<accession>A0A848BFD9</accession>
<evidence type="ECO:0000313" key="2">
    <source>
        <dbReference type="Proteomes" id="UP000543804"/>
    </source>
</evidence>
<dbReference type="EMBL" id="JABAFA010000051">
    <property type="protein sequence ID" value="NMD99731.1"/>
    <property type="molecule type" value="Genomic_DNA"/>
</dbReference>
<dbReference type="InterPro" id="IPR000944">
    <property type="entry name" value="Tscrpt_reg_Rrf2"/>
</dbReference>
<dbReference type="GO" id="GO:0005829">
    <property type="term" value="C:cytosol"/>
    <property type="evidence" value="ECO:0007669"/>
    <property type="project" value="TreeGrafter"/>
</dbReference>
<name>A0A848BFD9_9FIRM</name>
<dbReference type="PANTHER" id="PTHR33221:SF15">
    <property type="entry name" value="HTH-TYPE TRANSCRIPTIONAL REGULATOR YWGB-RELATED"/>
    <property type="match status" value="1"/>
</dbReference>